<dbReference type="HAMAP" id="MF_00454">
    <property type="entry name" value="FluC"/>
    <property type="match status" value="1"/>
</dbReference>
<evidence type="ECO:0000256" key="7">
    <source>
        <dbReference type="ARBA" id="ARBA00035120"/>
    </source>
</evidence>
<evidence type="ECO:0000256" key="8">
    <source>
        <dbReference type="ARBA" id="ARBA00035585"/>
    </source>
</evidence>
<evidence type="ECO:0000256" key="2">
    <source>
        <dbReference type="ARBA" id="ARBA00022475"/>
    </source>
</evidence>
<gene>
    <name evidence="9 10" type="primary">crcB</name>
    <name evidence="9" type="synonym">fluC</name>
    <name evidence="10" type="ORF">ENS15_00680</name>
</gene>
<evidence type="ECO:0000313" key="10">
    <source>
        <dbReference type="EMBL" id="HFK23159.1"/>
    </source>
</evidence>
<organism evidence="10">
    <name type="scientific">candidate division WOR-3 bacterium</name>
    <dbReference type="NCBI Taxonomy" id="2052148"/>
    <lineage>
        <taxon>Bacteria</taxon>
        <taxon>Bacteria division WOR-3</taxon>
    </lineage>
</organism>
<feature type="transmembrane region" description="Helical" evidence="9">
    <location>
        <begin position="28"/>
        <end position="54"/>
    </location>
</feature>
<feature type="binding site" evidence="9">
    <location>
        <position position="77"/>
    </location>
    <ligand>
        <name>Na(+)</name>
        <dbReference type="ChEBI" id="CHEBI:29101"/>
        <note>structural</note>
    </ligand>
</feature>
<evidence type="ECO:0000256" key="6">
    <source>
        <dbReference type="ARBA" id="ARBA00023303"/>
    </source>
</evidence>
<comment type="similarity">
    <text evidence="7 9">Belongs to the fluoride channel Fluc/FEX (TC 1.A.43) family.</text>
</comment>
<evidence type="ECO:0000256" key="9">
    <source>
        <dbReference type="HAMAP-Rule" id="MF_00454"/>
    </source>
</evidence>
<comment type="function">
    <text evidence="9">Fluoride-specific ion channel. Important for reducing fluoride concentration in the cell, thus reducing its toxicity.</text>
</comment>
<dbReference type="PANTHER" id="PTHR28259:SF1">
    <property type="entry name" value="FLUORIDE EXPORT PROTEIN 1-RELATED"/>
    <property type="match status" value="1"/>
</dbReference>
<keyword evidence="6 9" id="KW-0407">Ion channel</keyword>
<comment type="subcellular location">
    <subcellularLocation>
        <location evidence="1 9">Cell membrane</location>
        <topology evidence="1 9">Multi-pass membrane protein</topology>
    </subcellularLocation>
</comment>
<proteinExistence type="inferred from homology"/>
<dbReference type="PANTHER" id="PTHR28259">
    <property type="entry name" value="FLUORIDE EXPORT PROTEIN 1-RELATED"/>
    <property type="match status" value="1"/>
</dbReference>
<evidence type="ECO:0000256" key="1">
    <source>
        <dbReference type="ARBA" id="ARBA00004651"/>
    </source>
</evidence>
<comment type="caution">
    <text evidence="10">The sequence shown here is derived from an EMBL/GenBank/DDBJ whole genome shotgun (WGS) entry which is preliminary data.</text>
</comment>
<keyword evidence="9" id="KW-0915">Sodium</keyword>
<feature type="transmembrane region" description="Helical" evidence="9">
    <location>
        <begin position="66"/>
        <end position="84"/>
    </location>
</feature>
<accession>A0A7C3N5X9</accession>
<dbReference type="Pfam" id="PF02537">
    <property type="entry name" value="CRCB"/>
    <property type="match status" value="1"/>
</dbReference>
<protein>
    <recommendedName>
        <fullName evidence="9">Fluoride-specific ion channel FluC</fullName>
    </recommendedName>
</protein>
<dbReference type="EMBL" id="DSTT01000001">
    <property type="protein sequence ID" value="HFK23159.1"/>
    <property type="molecule type" value="Genomic_DNA"/>
</dbReference>
<sequence>MKIILSIMFGGALGALLRFFISRWVSNIFGIIFPFGTLLINLSGSLLIGIFYGLSERIIIGNTLRAFITVGLLGAFTTFSTFAFENMNLFKDGEFKLGFINILLTNIFGIIFVFLGFIIVGLIYKN</sequence>
<keyword evidence="3 9" id="KW-0812">Transmembrane</keyword>
<name>A0A7C3N5X9_UNCW3</name>
<dbReference type="InterPro" id="IPR003691">
    <property type="entry name" value="FluC"/>
</dbReference>
<dbReference type="NCBIfam" id="TIGR00494">
    <property type="entry name" value="crcB"/>
    <property type="match status" value="1"/>
</dbReference>
<keyword evidence="9" id="KW-0813">Transport</keyword>
<evidence type="ECO:0000256" key="4">
    <source>
        <dbReference type="ARBA" id="ARBA00022989"/>
    </source>
</evidence>
<keyword evidence="5 9" id="KW-0472">Membrane</keyword>
<keyword evidence="9" id="KW-0479">Metal-binding</keyword>
<keyword evidence="2 9" id="KW-1003">Cell membrane</keyword>
<comment type="catalytic activity">
    <reaction evidence="8">
        <text>fluoride(in) = fluoride(out)</text>
        <dbReference type="Rhea" id="RHEA:76159"/>
        <dbReference type="ChEBI" id="CHEBI:17051"/>
    </reaction>
    <physiologicalReaction direction="left-to-right" evidence="8">
        <dbReference type="Rhea" id="RHEA:76160"/>
    </physiologicalReaction>
</comment>
<evidence type="ECO:0000256" key="5">
    <source>
        <dbReference type="ARBA" id="ARBA00023136"/>
    </source>
</evidence>
<evidence type="ECO:0000256" key="3">
    <source>
        <dbReference type="ARBA" id="ARBA00022692"/>
    </source>
</evidence>
<dbReference type="GO" id="GO:0062054">
    <property type="term" value="F:fluoride channel activity"/>
    <property type="evidence" value="ECO:0007669"/>
    <property type="project" value="UniProtKB-UniRule"/>
</dbReference>
<dbReference type="GO" id="GO:0005886">
    <property type="term" value="C:plasma membrane"/>
    <property type="evidence" value="ECO:0007669"/>
    <property type="project" value="UniProtKB-SubCell"/>
</dbReference>
<reference evidence="10" key="1">
    <citation type="journal article" date="2020" name="mSystems">
        <title>Genome- and Community-Level Interaction Insights into Carbon Utilization and Element Cycling Functions of Hydrothermarchaeota in Hydrothermal Sediment.</title>
        <authorList>
            <person name="Zhou Z."/>
            <person name="Liu Y."/>
            <person name="Xu W."/>
            <person name="Pan J."/>
            <person name="Luo Z.H."/>
            <person name="Li M."/>
        </authorList>
    </citation>
    <scope>NUCLEOTIDE SEQUENCE [LARGE SCALE GENOMIC DNA]</scope>
    <source>
        <strain evidence="10">SpSt-464</strain>
    </source>
</reference>
<dbReference type="AlphaFoldDB" id="A0A7C3N5X9"/>
<keyword evidence="9" id="KW-0406">Ion transport</keyword>
<keyword evidence="4 9" id="KW-1133">Transmembrane helix</keyword>
<dbReference type="GO" id="GO:0140114">
    <property type="term" value="P:cellular detoxification of fluoride"/>
    <property type="evidence" value="ECO:0007669"/>
    <property type="project" value="UniProtKB-UniRule"/>
</dbReference>
<feature type="transmembrane region" description="Helical" evidence="9">
    <location>
        <begin position="99"/>
        <end position="124"/>
    </location>
</feature>
<feature type="binding site" evidence="9">
    <location>
        <position position="74"/>
    </location>
    <ligand>
        <name>Na(+)</name>
        <dbReference type="ChEBI" id="CHEBI:29101"/>
        <note>structural</note>
    </ligand>
</feature>
<dbReference type="GO" id="GO:0046872">
    <property type="term" value="F:metal ion binding"/>
    <property type="evidence" value="ECO:0007669"/>
    <property type="project" value="UniProtKB-KW"/>
</dbReference>
<comment type="activity regulation">
    <text evidence="9">Na(+) is not transported, but it plays an essential structural role and its presence is essential for fluoride channel function.</text>
</comment>